<name>A0A8J2QN37_9NEOP</name>
<sequence>MSSSFELYIQWCCSIALLSFHGGLVPAWGHWGAIEVEVPATPTLEPAEAVVPGGSGSKVDAPYTHRHTHTDTQDTERCARVVVAGVHVCVPPCIHGGVAGEALSGPGYERGGEGGYASRGEGARVGAGEGEGAINARAFTRLQCAAPQRHRRRLMAPCNIDGYDISKDHLPSILGDPTSVVLTPYVYSQTTLPSSCLPGPPAGPLYRLQSRHGVPSAFFCLDPSCNPILHACALFNF</sequence>
<keyword evidence="1" id="KW-0732">Signal</keyword>
<proteinExistence type="predicted"/>
<reference evidence="2" key="1">
    <citation type="submission" date="2021-09" db="EMBL/GenBank/DDBJ databases">
        <authorList>
            <person name="Martin H S."/>
        </authorList>
    </citation>
    <scope>NUCLEOTIDE SEQUENCE</scope>
</reference>
<evidence type="ECO:0000256" key="1">
    <source>
        <dbReference type="SAM" id="SignalP"/>
    </source>
</evidence>
<dbReference type="EMBL" id="CAKASE010000055">
    <property type="protein sequence ID" value="CAG9565886.1"/>
    <property type="molecule type" value="Genomic_DNA"/>
</dbReference>
<protein>
    <submittedName>
        <fullName evidence="2">(African queen) hypothetical protein</fullName>
    </submittedName>
</protein>
<feature type="signal peptide" evidence="1">
    <location>
        <begin position="1"/>
        <end position="27"/>
    </location>
</feature>
<dbReference type="AlphaFoldDB" id="A0A8J2QN37"/>
<evidence type="ECO:0000313" key="3">
    <source>
        <dbReference type="Proteomes" id="UP000789524"/>
    </source>
</evidence>
<accession>A0A8J2QN37</accession>
<gene>
    <name evidence="2" type="ORF">DCHRY22_LOCUS6643</name>
</gene>
<evidence type="ECO:0000313" key="2">
    <source>
        <dbReference type="EMBL" id="CAG9565886.1"/>
    </source>
</evidence>
<comment type="caution">
    <text evidence="2">The sequence shown here is derived from an EMBL/GenBank/DDBJ whole genome shotgun (WGS) entry which is preliminary data.</text>
</comment>
<organism evidence="2 3">
    <name type="scientific">Danaus chrysippus</name>
    <name type="common">African queen</name>
    <dbReference type="NCBI Taxonomy" id="151541"/>
    <lineage>
        <taxon>Eukaryota</taxon>
        <taxon>Metazoa</taxon>
        <taxon>Ecdysozoa</taxon>
        <taxon>Arthropoda</taxon>
        <taxon>Hexapoda</taxon>
        <taxon>Insecta</taxon>
        <taxon>Pterygota</taxon>
        <taxon>Neoptera</taxon>
        <taxon>Endopterygota</taxon>
        <taxon>Lepidoptera</taxon>
        <taxon>Glossata</taxon>
        <taxon>Ditrysia</taxon>
        <taxon>Papilionoidea</taxon>
        <taxon>Nymphalidae</taxon>
        <taxon>Danainae</taxon>
        <taxon>Danaini</taxon>
        <taxon>Danaina</taxon>
        <taxon>Danaus</taxon>
        <taxon>Anosia</taxon>
    </lineage>
</organism>
<keyword evidence="3" id="KW-1185">Reference proteome</keyword>
<dbReference type="Proteomes" id="UP000789524">
    <property type="component" value="Unassembled WGS sequence"/>
</dbReference>
<feature type="chain" id="PRO_5035295940" evidence="1">
    <location>
        <begin position="28"/>
        <end position="237"/>
    </location>
</feature>